<dbReference type="Proteomes" id="UP000051249">
    <property type="component" value="Unassembled WGS sequence"/>
</dbReference>
<sequence>MITIFTIPSLAGVFSAIGQWKERGSGTYIKYVLRTWIKEVKSIVPNLIEGSIIGLIVIMIKAFEGNIFVSTLVLVWGLLTTLVVIANAYLKGLNKDDDLTQFIIQHGGQLLVSTILFVIMIALNGYLKLAFLILICSISFSALVTVNLLNKKSSYRKL</sequence>
<dbReference type="OrthoDB" id="2327355at2"/>
<organism evidence="2 3">
    <name type="scientific">Pediococcus argentinicus</name>
    <dbReference type="NCBI Taxonomy" id="480391"/>
    <lineage>
        <taxon>Bacteria</taxon>
        <taxon>Bacillati</taxon>
        <taxon>Bacillota</taxon>
        <taxon>Bacilli</taxon>
        <taxon>Lactobacillales</taxon>
        <taxon>Lactobacillaceae</taxon>
        <taxon>Pediococcus</taxon>
    </lineage>
</organism>
<protein>
    <recommendedName>
        <fullName evidence="4">Integral membrane protein</fullName>
    </recommendedName>
</protein>
<name>A0A0R2NQ07_9LACO</name>
<evidence type="ECO:0000256" key="1">
    <source>
        <dbReference type="SAM" id="Phobius"/>
    </source>
</evidence>
<evidence type="ECO:0008006" key="4">
    <source>
        <dbReference type="Google" id="ProtNLM"/>
    </source>
</evidence>
<comment type="caution">
    <text evidence="2">The sequence shown here is derived from an EMBL/GenBank/DDBJ whole genome shotgun (WGS) entry which is preliminary data.</text>
</comment>
<dbReference type="RefSeq" id="WP_147165214.1">
    <property type="nucleotide sequence ID" value="NZ_BJZZ01000004.1"/>
</dbReference>
<reference evidence="2 3" key="1">
    <citation type="journal article" date="2015" name="Genome Announc.">
        <title>Expanding the biotechnology potential of lactobacilli through comparative genomics of 213 strains and associated genera.</title>
        <authorList>
            <person name="Sun Z."/>
            <person name="Harris H.M."/>
            <person name="McCann A."/>
            <person name="Guo C."/>
            <person name="Argimon S."/>
            <person name="Zhang W."/>
            <person name="Yang X."/>
            <person name="Jeffery I.B."/>
            <person name="Cooney J.C."/>
            <person name="Kagawa T.F."/>
            <person name="Liu W."/>
            <person name="Song Y."/>
            <person name="Salvetti E."/>
            <person name="Wrobel A."/>
            <person name="Rasinkangas P."/>
            <person name="Parkhill J."/>
            <person name="Rea M.C."/>
            <person name="O'Sullivan O."/>
            <person name="Ritari J."/>
            <person name="Douillard F.P."/>
            <person name="Paul Ross R."/>
            <person name="Yang R."/>
            <person name="Briner A.E."/>
            <person name="Felis G.E."/>
            <person name="de Vos W.M."/>
            <person name="Barrangou R."/>
            <person name="Klaenhammer T.R."/>
            <person name="Caufield P.W."/>
            <person name="Cui Y."/>
            <person name="Zhang H."/>
            <person name="O'Toole P.W."/>
        </authorList>
    </citation>
    <scope>NUCLEOTIDE SEQUENCE [LARGE SCALE GENOMIC DNA]</scope>
    <source>
        <strain evidence="2 3">DSM 23026</strain>
    </source>
</reference>
<evidence type="ECO:0000313" key="3">
    <source>
        <dbReference type="Proteomes" id="UP000051249"/>
    </source>
</evidence>
<keyword evidence="3" id="KW-1185">Reference proteome</keyword>
<feature type="transmembrane region" description="Helical" evidence="1">
    <location>
        <begin position="67"/>
        <end position="90"/>
    </location>
</feature>
<dbReference type="PATRIC" id="fig|480391.4.peg.1256"/>
<keyword evidence="1" id="KW-1133">Transmembrane helix</keyword>
<evidence type="ECO:0000313" key="2">
    <source>
        <dbReference type="EMBL" id="KRO25971.1"/>
    </source>
</evidence>
<keyword evidence="1" id="KW-0812">Transmembrane</keyword>
<accession>A0A0R2NQ07</accession>
<feature type="transmembrane region" description="Helical" evidence="1">
    <location>
        <begin position="102"/>
        <end position="123"/>
    </location>
</feature>
<gene>
    <name evidence="2" type="ORF">IV88_GL001239</name>
</gene>
<proteinExistence type="predicted"/>
<feature type="transmembrane region" description="Helical" evidence="1">
    <location>
        <begin position="129"/>
        <end position="149"/>
    </location>
</feature>
<dbReference type="EMBL" id="JQCQ01000004">
    <property type="protein sequence ID" value="KRO25971.1"/>
    <property type="molecule type" value="Genomic_DNA"/>
</dbReference>
<dbReference type="AlphaFoldDB" id="A0A0R2NQ07"/>
<keyword evidence="1" id="KW-0472">Membrane</keyword>